<dbReference type="RefSeq" id="WP_181616456.1">
    <property type="nucleotide sequence ID" value="NZ_BAABAM010000015.1"/>
</dbReference>
<dbReference type="EMBL" id="JACDUR010000013">
    <property type="protein sequence ID" value="MBA2897780.1"/>
    <property type="molecule type" value="Genomic_DNA"/>
</dbReference>
<reference evidence="1 2" key="1">
    <citation type="submission" date="2020-07" db="EMBL/GenBank/DDBJ databases">
        <title>Genomic Encyclopedia of Type Strains, Phase IV (KMG-IV): sequencing the most valuable type-strain genomes for metagenomic binning, comparative biology and taxonomic classification.</title>
        <authorList>
            <person name="Goeker M."/>
        </authorList>
    </citation>
    <scope>NUCLEOTIDE SEQUENCE [LARGE SCALE GENOMIC DNA]</scope>
    <source>
        <strain evidence="1 2">DSM 45533</strain>
    </source>
</reference>
<accession>A0A7W0CV24</accession>
<sequence length="79" mass="8962">MAKIRKQEQGHRYAEQMLCSFGAAPRRPGQDPRCWLEEALAAAQVRAVRHLGNHRFAWTIGPRRLRSRITIAVTGLAAR</sequence>
<keyword evidence="2" id="KW-1185">Reference proteome</keyword>
<evidence type="ECO:0000313" key="1">
    <source>
        <dbReference type="EMBL" id="MBA2897780.1"/>
    </source>
</evidence>
<dbReference type="Proteomes" id="UP000530928">
    <property type="component" value="Unassembled WGS sequence"/>
</dbReference>
<protein>
    <submittedName>
        <fullName evidence="1">Uncharacterized protein</fullName>
    </submittedName>
</protein>
<proteinExistence type="predicted"/>
<name>A0A7W0CV24_9ACTN</name>
<comment type="caution">
    <text evidence="1">The sequence shown here is derived from an EMBL/GenBank/DDBJ whole genome shotgun (WGS) entry which is preliminary data.</text>
</comment>
<dbReference type="AlphaFoldDB" id="A0A7W0CV24"/>
<evidence type="ECO:0000313" key="2">
    <source>
        <dbReference type="Proteomes" id="UP000530928"/>
    </source>
</evidence>
<gene>
    <name evidence="1" type="ORF">HNR30_009186</name>
</gene>
<organism evidence="1 2">
    <name type="scientific">Nonomuraea soli</name>
    <dbReference type="NCBI Taxonomy" id="1032476"/>
    <lineage>
        <taxon>Bacteria</taxon>
        <taxon>Bacillati</taxon>
        <taxon>Actinomycetota</taxon>
        <taxon>Actinomycetes</taxon>
        <taxon>Streptosporangiales</taxon>
        <taxon>Streptosporangiaceae</taxon>
        <taxon>Nonomuraea</taxon>
    </lineage>
</organism>